<comment type="similarity">
    <text evidence="3">Belongs to the ATG2 family.</text>
</comment>
<dbReference type="GO" id="GO:0034727">
    <property type="term" value="P:piecemeal microautophagy of the nucleus"/>
    <property type="evidence" value="ECO:0007669"/>
    <property type="project" value="TreeGrafter"/>
</dbReference>
<evidence type="ECO:0000256" key="10">
    <source>
        <dbReference type="ARBA" id="ARBA00024479"/>
    </source>
</evidence>
<dbReference type="GO" id="GO:0061709">
    <property type="term" value="P:reticulophagy"/>
    <property type="evidence" value="ECO:0007669"/>
    <property type="project" value="TreeGrafter"/>
</dbReference>
<feature type="region of interest" description="Disordered" evidence="12">
    <location>
        <begin position="690"/>
        <end position="719"/>
    </location>
</feature>
<dbReference type="EMBL" id="JAKUCV010006804">
    <property type="protein sequence ID" value="KAJ4825810.1"/>
    <property type="molecule type" value="Genomic_DNA"/>
</dbReference>
<dbReference type="GO" id="GO:0005789">
    <property type="term" value="C:endoplasmic reticulum membrane"/>
    <property type="evidence" value="ECO:0007669"/>
    <property type="project" value="UniProtKB-SubCell"/>
</dbReference>
<evidence type="ECO:0000256" key="2">
    <source>
        <dbReference type="ARBA" id="ARBA00004623"/>
    </source>
</evidence>
<sequence length="1981" mass="216601">MFTWNIARSAEAAFSRWAVKRLCKFMLKKKLGQFILGDIDLDQLDVQLSHGTIQLADLALNVDYLNDKLGAAASVMVKEGSVGSLTVKMPWRGKGFEVEVDELELVLVPCSRSNLRTGGESTSNSNNSNNNKDGDQRTQKGGARRRDDNDFVDCNAKYGSSVAADVHEGVKTIAKLVKWFMTSFHVKVRKLIVAFEPSLERDDEETKVGSQRMLVLRVSEIECGTCVSEDGKTNSDAKVDSILGISQLTSFVNFEGAVLELLEMDDIDKLSCSLSEDFFSRDRGLNATIPVVTGKKGGFSGNLKLSIPWTNGSLDIGKVDADVCIDPIELRAQPSTIKWFLLSWEAFKNINGGGSMHSKSTDSVYFNSASYFHSSMSLPATVAPEKIVSGFTPSLSSLGGKDSASEVMLPEPNFITNWVPISVEENEKENMQELDLGASMDQFFECLDGMRNSQSVLGSSGMWNWTNSVFSALTATSSLASGSLHMPSEQQHVQTSLNATLAGISIILSFQDEHQEHRHELKGDQSTGGSGTHYLVAECKHIIVGLQICPREMKFEGTAKYIEVADYSSSVDYSCHSMSIQQLQSKVLDALPPFASSVEDSESEGSNIRGAPSFSSGNLLKIKLMSTSGTTQCEIIANNELSDGSLARPTSFTLKLPQLLFWVSFGSIDGLFNLLKDIGKSVELKDQRNEFRPSYGKHQSGANKEISRPGGRTPSSREKFRGNISIPNARIIICFPFESWKDVGGCFAWDQFIALDFTSPATVEKGKFQDSSGRTSGASSWKRYTSNNTSSLLFSVGNLKMYLVNPSCKDDVGINPSAMPMMEFCALRILSAENRDGCLSVISMLWQEGPVTGPWIAERAKSLAASEESKCRNKSVAGGYEFASVTAVKDLEDTNSQSREEMILSSSFLLHIELFTFAMDLDSSQYGILHSLCNQMINRLARMSGNAIGFKEMSSAAQTSVLLECKSLEIIIRPDIKQDVKSSLQSELPGSWNCLKMRIQKFSLLSVSNIGSIRGSNFFWLAHGEGKLWGSVTGVTDQEFLLISCSNSTRKRGDGGGSNVLSSGFAGSDIINLWDPESSGSFTSVTIRCATMIAVGGRLDWLDSISSFLIMPSPEVEHTKASADALSSELNVPCRTSFVLKLVDIGLSYEPCSKNFATRSHHSESTYLYFKEDTDEKHVACLLAASSFTLSSSRVGDSFDNDYKIRVQDLGLLLCAACENLGGSYAVEYIHEMGYVKVAQEALIEAILRTNCKNGLLWELEFSKSHVFVETCHDTTSGLMHLAGQLQQLFAPDLEESIVHLQNRWSSVNHAEGSNEFSDVLATHSDSSSSTSEVYASAMNTSGKSGLAGLMDEICEDAFHLDINPVCQYDSSESQVGVSLDHCLNGEACSPTSDIFSYDMPFDGSVPPLCLESSQTSFLQNGSIPELIEGYCLTDLGPLSELSIGGKSSSENPKCISRDHRDENGRWFEEVPLSIVEDHISEASGTATMPQFLEDNLPSIDCASCDEFGKATGRMIFKNIDVSWRMYGGCDWEANDEPSSDSCGRDASTCLELALSGMEFQYYFFPVGKINASKLSLSVRDIYLCDRSKNAPWKRVLGYYNSKGHPRESSSKAFDLYLEAVRPDPLIPLEEYRLHTAFLPLLLHLHQNQLDFLISFFGANNSSAGHPSDHPQNSDVSKTYTSKSSTHAGHTIADEALLPYFQASSLKFDIWPILLRVDYCPSRVDLAALRGGKYVELVNLVPWKGVELQLKHVHGVGVYGWGSICETVIGEWLEDVSHNQIHKIFQGLPTIRSLVAVGTGATKLVSLPVESYRKDQRILKGMQRGTIAFLRSISLEAVGLGVHLAAGAHDILRQAENMISSIPPSVSWQVQSKTKPNVRCNQPKDAQQGIQQAYESLSDGLGKSASALVRTPLKKYQRGASAGTALATAVRAVPAAAIAPVSACAGAAHYALLGIRNSLDPDRKKESIEKYLGPTVPHDWK</sequence>
<dbReference type="GO" id="GO:0032266">
    <property type="term" value="F:phosphatidylinositol-3-phosphate binding"/>
    <property type="evidence" value="ECO:0007669"/>
    <property type="project" value="TreeGrafter"/>
</dbReference>
<evidence type="ECO:0000256" key="5">
    <source>
        <dbReference type="ARBA" id="ARBA00022448"/>
    </source>
</evidence>
<dbReference type="Proteomes" id="UP001141552">
    <property type="component" value="Unassembled WGS sequence"/>
</dbReference>
<keyword evidence="8" id="KW-0445">Lipid transport</keyword>
<comment type="subcellular location">
    <subcellularLocation>
        <location evidence="1">Endoplasmic reticulum membrane</location>
        <topology evidence="1">Peripheral membrane protein</topology>
    </subcellularLocation>
    <subcellularLocation>
        <location evidence="2">Preautophagosomal structure membrane</location>
        <topology evidence="2">Peripheral membrane protein</topology>
    </subcellularLocation>
</comment>
<evidence type="ECO:0000256" key="4">
    <source>
        <dbReference type="ARBA" id="ARBA00018070"/>
    </source>
</evidence>
<evidence type="ECO:0000256" key="11">
    <source>
        <dbReference type="ARBA" id="ARBA00024615"/>
    </source>
</evidence>
<name>A0A9Q0J342_9ROSI</name>
<feature type="region of interest" description="Disordered" evidence="12">
    <location>
        <begin position="116"/>
        <end position="148"/>
    </location>
</feature>
<evidence type="ECO:0000313" key="13">
    <source>
        <dbReference type="EMBL" id="KAJ4825810.1"/>
    </source>
</evidence>
<reference evidence="13" key="2">
    <citation type="journal article" date="2023" name="Plants (Basel)">
        <title>Annotation of the Turnera subulata (Passifloraceae) Draft Genome Reveals the S-Locus Evolved after the Divergence of Turneroideae from Passifloroideae in a Stepwise Manner.</title>
        <authorList>
            <person name="Henning P.M."/>
            <person name="Roalson E.H."/>
            <person name="Mir W."/>
            <person name="McCubbin A.G."/>
            <person name="Shore J.S."/>
        </authorList>
    </citation>
    <scope>NUCLEOTIDE SEQUENCE</scope>
    <source>
        <strain evidence="13">F60SS</strain>
    </source>
</reference>
<protein>
    <recommendedName>
        <fullName evidence="4">Autophagy-related protein 2</fullName>
    </recommendedName>
</protein>
<gene>
    <name evidence="13" type="ORF">Tsubulata_039760</name>
</gene>
<feature type="compositionally biased region" description="Basic and acidic residues" evidence="12">
    <location>
        <begin position="132"/>
        <end position="148"/>
    </location>
</feature>
<dbReference type="GO" id="GO:0061908">
    <property type="term" value="C:phagophore"/>
    <property type="evidence" value="ECO:0007669"/>
    <property type="project" value="TreeGrafter"/>
</dbReference>
<keyword evidence="7" id="KW-0072">Autophagy</keyword>
<dbReference type="GO" id="GO:0061723">
    <property type="term" value="P:glycophagy"/>
    <property type="evidence" value="ECO:0007669"/>
    <property type="project" value="TreeGrafter"/>
</dbReference>
<dbReference type="GO" id="GO:0000045">
    <property type="term" value="P:autophagosome assembly"/>
    <property type="evidence" value="ECO:0007669"/>
    <property type="project" value="TreeGrafter"/>
</dbReference>
<evidence type="ECO:0000256" key="6">
    <source>
        <dbReference type="ARBA" id="ARBA00022824"/>
    </source>
</evidence>
<dbReference type="PANTHER" id="PTHR13190:SF1">
    <property type="entry name" value="AUTOPHAGY-RELATED 2, ISOFORM A"/>
    <property type="match status" value="1"/>
</dbReference>
<comment type="catalytic activity">
    <reaction evidence="11">
        <text>a 1,2-diacyl-sn-glycero-3-phosphoethanolamine(in) = a 1,2-diacyl-sn-glycero-3-phosphoethanolamine(out)</text>
        <dbReference type="Rhea" id="RHEA:38895"/>
        <dbReference type="ChEBI" id="CHEBI:64612"/>
    </reaction>
</comment>
<evidence type="ECO:0000256" key="9">
    <source>
        <dbReference type="ARBA" id="ARBA00023136"/>
    </source>
</evidence>
<dbReference type="GO" id="GO:0043495">
    <property type="term" value="F:protein-membrane adaptor activity"/>
    <property type="evidence" value="ECO:0007669"/>
    <property type="project" value="TreeGrafter"/>
</dbReference>
<reference evidence="13" key="1">
    <citation type="submission" date="2022-02" db="EMBL/GenBank/DDBJ databases">
        <authorList>
            <person name="Henning P.M."/>
            <person name="McCubbin A.G."/>
            <person name="Shore J.S."/>
        </authorList>
    </citation>
    <scope>NUCLEOTIDE SEQUENCE</scope>
    <source>
        <strain evidence="13">F60SS</strain>
        <tissue evidence="13">Leaves</tissue>
    </source>
</reference>
<dbReference type="PANTHER" id="PTHR13190">
    <property type="entry name" value="AUTOPHAGY-RELATED 2, ISOFORM A"/>
    <property type="match status" value="1"/>
</dbReference>
<proteinExistence type="inferred from homology"/>
<dbReference type="OrthoDB" id="18982at2759"/>
<organism evidence="13 14">
    <name type="scientific">Turnera subulata</name>
    <dbReference type="NCBI Taxonomy" id="218843"/>
    <lineage>
        <taxon>Eukaryota</taxon>
        <taxon>Viridiplantae</taxon>
        <taxon>Streptophyta</taxon>
        <taxon>Embryophyta</taxon>
        <taxon>Tracheophyta</taxon>
        <taxon>Spermatophyta</taxon>
        <taxon>Magnoliopsida</taxon>
        <taxon>eudicotyledons</taxon>
        <taxon>Gunneridae</taxon>
        <taxon>Pentapetalae</taxon>
        <taxon>rosids</taxon>
        <taxon>fabids</taxon>
        <taxon>Malpighiales</taxon>
        <taxon>Passifloraceae</taxon>
        <taxon>Turnera</taxon>
    </lineage>
</organism>
<dbReference type="GO" id="GO:0034045">
    <property type="term" value="C:phagophore assembly site membrane"/>
    <property type="evidence" value="ECO:0007669"/>
    <property type="project" value="UniProtKB-SubCell"/>
</dbReference>
<comment type="caution">
    <text evidence="13">The sequence shown here is derived from an EMBL/GenBank/DDBJ whole genome shotgun (WGS) entry which is preliminary data.</text>
</comment>
<evidence type="ECO:0000256" key="3">
    <source>
        <dbReference type="ARBA" id="ARBA00009714"/>
    </source>
</evidence>
<evidence type="ECO:0000256" key="1">
    <source>
        <dbReference type="ARBA" id="ARBA00004406"/>
    </source>
</evidence>
<evidence type="ECO:0000256" key="12">
    <source>
        <dbReference type="SAM" id="MobiDB-lite"/>
    </source>
</evidence>
<keyword evidence="9" id="KW-0472">Membrane</keyword>
<dbReference type="Pfam" id="PF13329">
    <property type="entry name" value="ATG2_CAD"/>
    <property type="match status" value="3"/>
</dbReference>
<evidence type="ECO:0000256" key="7">
    <source>
        <dbReference type="ARBA" id="ARBA00023006"/>
    </source>
</evidence>
<evidence type="ECO:0000256" key="8">
    <source>
        <dbReference type="ARBA" id="ARBA00023055"/>
    </source>
</evidence>
<keyword evidence="6" id="KW-0256">Endoplasmic reticulum</keyword>
<comment type="catalytic activity">
    <reaction evidence="10">
        <text>a 1,2-diacyl-sn-glycero-3-phospho-L-serine(in) = a 1,2-diacyl-sn-glycero-3-phospho-L-serine(out)</text>
        <dbReference type="Rhea" id="RHEA:38663"/>
        <dbReference type="ChEBI" id="CHEBI:57262"/>
    </reaction>
</comment>
<dbReference type="GO" id="GO:0000422">
    <property type="term" value="P:autophagy of mitochondrion"/>
    <property type="evidence" value="ECO:0007669"/>
    <property type="project" value="TreeGrafter"/>
</dbReference>
<accession>A0A9Q0J342</accession>
<evidence type="ECO:0000313" key="14">
    <source>
        <dbReference type="Proteomes" id="UP001141552"/>
    </source>
</evidence>
<keyword evidence="14" id="KW-1185">Reference proteome</keyword>
<dbReference type="GO" id="GO:0006869">
    <property type="term" value="P:lipid transport"/>
    <property type="evidence" value="ECO:0007669"/>
    <property type="project" value="UniProtKB-KW"/>
</dbReference>
<keyword evidence="5" id="KW-0813">Transport</keyword>
<dbReference type="InterPro" id="IPR026849">
    <property type="entry name" value="ATG2"/>
</dbReference>